<dbReference type="OrthoDB" id="77516at2157"/>
<sequence length="166" mass="19367">MGFYSNKTPEEKRVNELTGDIHLCEEFKNELEARKIPLYKGYNIQKRLRLEVEQEKLHGKEVDTRLMELLEENSKIKTDSNYAETIKNVEGATKVPSRPKEYNAPSGFLTKEFSKMNIKIPPKGKPKKPQEELTDRELLNKIILQNEKIINQNKIIIEELKKLGEN</sequence>
<accession>A0A2U1S6A5</accession>
<dbReference type="EMBL" id="MZGU01000004">
    <property type="protein sequence ID" value="PWB85657.1"/>
    <property type="molecule type" value="Genomic_DNA"/>
</dbReference>
<gene>
    <name evidence="1" type="ORF">MBBWO_04920</name>
</gene>
<dbReference type="RefSeq" id="WP_116669313.1">
    <property type="nucleotide sequence ID" value="NZ_MZGU01000004.1"/>
</dbReference>
<proteinExistence type="predicted"/>
<organism evidence="1 2">
    <name type="scientific">Methanobrevibacter woesei</name>
    <dbReference type="NCBI Taxonomy" id="190976"/>
    <lineage>
        <taxon>Archaea</taxon>
        <taxon>Methanobacteriati</taxon>
        <taxon>Methanobacteriota</taxon>
        <taxon>Methanomada group</taxon>
        <taxon>Methanobacteria</taxon>
        <taxon>Methanobacteriales</taxon>
        <taxon>Methanobacteriaceae</taxon>
        <taxon>Methanobrevibacter</taxon>
    </lineage>
</organism>
<name>A0A2U1S6A5_9EURY</name>
<protein>
    <submittedName>
        <fullName evidence="1">Uncharacterized protein</fullName>
    </submittedName>
</protein>
<reference evidence="1 2" key="1">
    <citation type="submission" date="2017-03" db="EMBL/GenBank/DDBJ databases">
        <title>Genome sequence of Methanobrevibacter wosei.</title>
        <authorList>
            <person name="Poehlein A."/>
            <person name="Seedorf H."/>
            <person name="Daniel R."/>
        </authorList>
    </citation>
    <scope>NUCLEOTIDE SEQUENCE [LARGE SCALE GENOMIC DNA]</scope>
    <source>
        <strain evidence="1 2">DSM 11979</strain>
    </source>
</reference>
<dbReference type="AlphaFoldDB" id="A0A2U1S6A5"/>
<keyword evidence="2" id="KW-1185">Reference proteome</keyword>
<evidence type="ECO:0000313" key="2">
    <source>
        <dbReference type="Proteomes" id="UP000245577"/>
    </source>
</evidence>
<evidence type="ECO:0000313" key="1">
    <source>
        <dbReference type="EMBL" id="PWB85657.1"/>
    </source>
</evidence>
<comment type="caution">
    <text evidence="1">The sequence shown here is derived from an EMBL/GenBank/DDBJ whole genome shotgun (WGS) entry which is preliminary data.</text>
</comment>
<dbReference type="Proteomes" id="UP000245577">
    <property type="component" value="Unassembled WGS sequence"/>
</dbReference>